<evidence type="ECO:0000256" key="13">
    <source>
        <dbReference type="ARBA" id="ARBA00023237"/>
    </source>
</evidence>
<keyword evidence="13" id="KW-0998">Cell outer membrane</keyword>
<dbReference type="PANTHER" id="PTHR33619">
    <property type="entry name" value="POLYSACCHARIDE EXPORT PROTEIN GFCE-RELATED"/>
    <property type="match status" value="1"/>
</dbReference>
<keyword evidence="11" id="KW-0472">Membrane</keyword>
<dbReference type="GO" id="GO:0015288">
    <property type="term" value="F:porin activity"/>
    <property type="evidence" value="ECO:0007669"/>
    <property type="project" value="UniProtKB-KW"/>
</dbReference>
<keyword evidence="9" id="KW-0406">Ion transport</keyword>
<dbReference type="EMBL" id="CP121195">
    <property type="protein sequence ID" value="XBH12414.1"/>
    <property type="molecule type" value="Genomic_DNA"/>
</dbReference>
<keyword evidence="8" id="KW-0625">Polysaccharide transport</keyword>
<evidence type="ECO:0000256" key="5">
    <source>
        <dbReference type="ARBA" id="ARBA00022597"/>
    </source>
</evidence>
<comment type="subcellular location">
    <subcellularLocation>
        <location evidence="1">Cell outer membrane</location>
        <topology evidence="1">Multi-pass membrane protein</topology>
    </subcellularLocation>
</comment>
<comment type="similarity">
    <text evidence="2">Belongs to the BexD/CtrA/VexA family.</text>
</comment>
<keyword evidence="6" id="KW-0812">Transmembrane</keyword>
<evidence type="ECO:0000256" key="10">
    <source>
        <dbReference type="ARBA" id="ARBA00023114"/>
    </source>
</evidence>
<evidence type="ECO:0000313" key="17">
    <source>
        <dbReference type="EMBL" id="XBH12414.1"/>
    </source>
</evidence>
<dbReference type="RefSeq" id="WP_348269436.1">
    <property type="nucleotide sequence ID" value="NZ_CP121195.1"/>
</dbReference>
<dbReference type="Pfam" id="PF02563">
    <property type="entry name" value="Poly_export"/>
    <property type="match status" value="1"/>
</dbReference>
<dbReference type="GO" id="GO:0015159">
    <property type="term" value="F:polysaccharide transmembrane transporter activity"/>
    <property type="evidence" value="ECO:0007669"/>
    <property type="project" value="InterPro"/>
</dbReference>
<dbReference type="InterPro" id="IPR003715">
    <property type="entry name" value="Poly_export_N"/>
</dbReference>
<keyword evidence="7" id="KW-0732">Signal</keyword>
<feature type="domain" description="Polysaccharide export protein N-terminal" evidence="15">
    <location>
        <begin position="57"/>
        <end position="126"/>
    </location>
</feature>
<evidence type="ECO:0000256" key="14">
    <source>
        <dbReference type="ARBA" id="ARBA00023288"/>
    </source>
</evidence>
<evidence type="ECO:0000256" key="6">
    <source>
        <dbReference type="ARBA" id="ARBA00022692"/>
    </source>
</evidence>
<evidence type="ECO:0000256" key="12">
    <source>
        <dbReference type="ARBA" id="ARBA00023139"/>
    </source>
</evidence>
<gene>
    <name evidence="17" type="ORF">P8936_11980</name>
</gene>
<evidence type="ECO:0000256" key="8">
    <source>
        <dbReference type="ARBA" id="ARBA00023047"/>
    </source>
</evidence>
<evidence type="ECO:0000259" key="15">
    <source>
        <dbReference type="Pfam" id="PF02563"/>
    </source>
</evidence>
<accession>A0AAU7D550</accession>
<dbReference type="Pfam" id="PF22461">
    <property type="entry name" value="SLBB_2"/>
    <property type="match status" value="1"/>
</dbReference>
<evidence type="ECO:0000256" key="2">
    <source>
        <dbReference type="ARBA" id="ARBA00009450"/>
    </source>
</evidence>
<evidence type="ECO:0000256" key="1">
    <source>
        <dbReference type="ARBA" id="ARBA00004571"/>
    </source>
</evidence>
<dbReference type="Gene3D" id="3.10.560.10">
    <property type="entry name" value="Outer membrane lipoprotein wza domain like"/>
    <property type="match status" value="1"/>
</dbReference>
<dbReference type="GO" id="GO:0006811">
    <property type="term" value="P:monoatomic ion transport"/>
    <property type="evidence" value="ECO:0007669"/>
    <property type="project" value="UniProtKB-KW"/>
</dbReference>
<evidence type="ECO:0000259" key="16">
    <source>
        <dbReference type="Pfam" id="PF22461"/>
    </source>
</evidence>
<dbReference type="InterPro" id="IPR049712">
    <property type="entry name" value="Poly_export"/>
</dbReference>
<keyword evidence="12" id="KW-0564">Palmitate</keyword>
<reference evidence="17" key="1">
    <citation type="submission" date="2023-03" db="EMBL/GenBank/DDBJ databases">
        <title>Edaphobacter sp.</title>
        <authorList>
            <person name="Huber K.J."/>
            <person name="Papendorf J."/>
            <person name="Pilke C."/>
            <person name="Bunk B."/>
            <person name="Sproeer C."/>
            <person name="Pester M."/>
        </authorList>
    </citation>
    <scope>NUCLEOTIDE SEQUENCE</scope>
    <source>
        <strain evidence="17">DSM 109920</strain>
    </source>
</reference>
<protein>
    <submittedName>
        <fullName evidence="17">Polysaccharide biosynthesis/export family protein</fullName>
    </submittedName>
</protein>
<evidence type="ECO:0000256" key="7">
    <source>
        <dbReference type="ARBA" id="ARBA00022729"/>
    </source>
</evidence>
<dbReference type="GO" id="GO:0046930">
    <property type="term" value="C:pore complex"/>
    <property type="evidence" value="ECO:0007669"/>
    <property type="project" value="UniProtKB-KW"/>
</dbReference>
<evidence type="ECO:0000256" key="4">
    <source>
        <dbReference type="ARBA" id="ARBA00022452"/>
    </source>
</evidence>
<keyword evidence="14" id="KW-0449">Lipoprotein</keyword>
<keyword evidence="4" id="KW-1134">Transmembrane beta strand</keyword>
<evidence type="ECO:0000256" key="3">
    <source>
        <dbReference type="ARBA" id="ARBA00022448"/>
    </source>
</evidence>
<dbReference type="GO" id="GO:0009279">
    <property type="term" value="C:cell outer membrane"/>
    <property type="evidence" value="ECO:0007669"/>
    <property type="project" value="UniProtKB-SubCell"/>
</dbReference>
<organism evidence="17">
    <name type="scientific">Edaphobacter paludis</name>
    <dbReference type="NCBI Taxonomy" id="3035702"/>
    <lineage>
        <taxon>Bacteria</taxon>
        <taxon>Pseudomonadati</taxon>
        <taxon>Acidobacteriota</taxon>
        <taxon>Terriglobia</taxon>
        <taxon>Terriglobales</taxon>
        <taxon>Acidobacteriaceae</taxon>
        <taxon>Edaphobacter</taxon>
    </lineage>
</organism>
<dbReference type="AlphaFoldDB" id="A0AAU7D550"/>
<feature type="domain" description="SLBB" evidence="16">
    <location>
        <begin position="138"/>
        <end position="215"/>
    </location>
</feature>
<evidence type="ECO:0000256" key="9">
    <source>
        <dbReference type="ARBA" id="ARBA00023065"/>
    </source>
</evidence>
<dbReference type="Gene3D" id="3.30.1950.10">
    <property type="entry name" value="wza like domain"/>
    <property type="match status" value="1"/>
</dbReference>
<dbReference type="InterPro" id="IPR054765">
    <property type="entry name" value="SLBB_dom"/>
</dbReference>
<dbReference type="PANTHER" id="PTHR33619:SF3">
    <property type="entry name" value="POLYSACCHARIDE EXPORT PROTEIN GFCE-RELATED"/>
    <property type="match status" value="1"/>
</dbReference>
<keyword evidence="10" id="KW-0626">Porin</keyword>
<name>A0AAU7D550_9BACT</name>
<keyword evidence="3" id="KW-0813">Transport</keyword>
<evidence type="ECO:0000256" key="11">
    <source>
        <dbReference type="ARBA" id="ARBA00023136"/>
    </source>
</evidence>
<sequence>MIQMECFASILRGPLFAVAVICMLVPQARGAQGSATNAVQISSTKDAGKLAKRQPLPFRVQSGDTLEITFPYVAEFNQSSAVQPDGSLVLRNAKSVHAEGLTLEQLTAAVRAAYSHILRNPVININAKELDKPSFIAAGHLAKPGKYALGSETNIAEAIAIAGGFTDQSQRSQVVLFSRVDERTFKATIYDMKKLLADRNLGENGWLEPGDIVYVPQNRLSKIMRFIPSQNIGAYINPIP</sequence>
<proteinExistence type="inferred from homology"/>
<keyword evidence="5" id="KW-0762">Sugar transport</keyword>